<protein>
    <submittedName>
        <fullName evidence="2">ATPase</fullName>
    </submittedName>
</protein>
<reference evidence="2 3" key="1">
    <citation type="journal article" date="2020" name="Phytopathology">
        <title>Genome Sequence Resources of Colletotrichum truncatum, C. plurivorum, C. musicola, and C. sojae: Four Species Pathogenic to Soybean (Glycine max).</title>
        <authorList>
            <person name="Rogerio F."/>
            <person name="Boufleur T.R."/>
            <person name="Ciampi-Guillardi M."/>
            <person name="Sukno S.A."/>
            <person name="Thon M.R."/>
            <person name="Massola Junior N.S."/>
            <person name="Baroncelli R."/>
        </authorList>
    </citation>
    <scope>NUCLEOTIDE SEQUENCE [LARGE SCALE GENOMIC DNA]</scope>
    <source>
        <strain evidence="2 3">LFN0009</strain>
    </source>
</reference>
<gene>
    <name evidence="2" type="ORF">CSOJ01_00338</name>
</gene>
<evidence type="ECO:0000313" key="3">
    <source>
        <dbReference type="Proteomes" id="UP000652219"/>
    </source>
</evidence>
<dbReference type="AlphaFoldDB" id="A0A8H6JY95"/>
<name>A0A8H6JY95_9PEZI</name>
<dbReference type="EMBL" id="WIGN01000002">
    <property type="protein sequence ID" value="KAF6821332.1"/>
    <property type="molecule type" value="Genomic_DNA"/>
</dbReference>
<accession>A0A8H6JY95</accession>
<evidence type="ECO:0000313" key="2">
    <source>
        <dbReference type="EMBL" id="KAF6821332.1"/>
    </source>
</evidence>
<organism evidence="2 3">
    <name type="scientific">Colletotrichum sojae</name>
    <dbReference type="NCBI Taxonomy" id="2175907"/>
    <lineage>
        <taxon>Eukaryota</taxon>
        <taxon>Fungi</taxon>
        <taxon>Dikarya</taxon>
        <taxon>Ascomycota</taxon>
        <taxon>Pezizomycotina</taxon>
        <taxon>Sordariomycetes</taxon>
        <taxon>Hypocreomycetidae</taxon>
        <taxon>Glomerellales</taxon>
        <taxon>Glomerellaceae</taxon>
        <taxon>Colletotrichum</taxon>
        <taxon>Colletotrichum orchidearum species complex</taxon>
    </lineage>
</organism>
<feature type="region of interest" description="Disordered" evidence="1">
    <location>
        <begin position="171"/>
        <end position="194"/>
    </location>
</feature>
<keyword evidence="3" id="KW-1185">Reference proteome</keyword>
<proteinExistence type="predicted"/>
<sequence length="194" mass="20753">MNSRGKNTDFDTALSPAYNPAGEKIEQSCRIANIHQTVAVLLHGYDAEGLSQGAQISGQRERVATTRSWCGSRACWLRKRCSLAAGTATAKGQHEEVIGTSGSYRLNAMQQMLGHRRHSGSSFSKHMGPGLFNLPVPDASPMNSLCIMPDSPKDEVFLGLRRMGQTSSLTFGQGLDSAGGEASDGRFAYASGRS</sequence>
<evidence type="ECO:0000256" key="1">
    <source>
        <dbReference type="SAM" id="MobiDB-lite"/>
    </source>
</evidence>
<dbReference type="Proteomes" id="UP000652219">
    <property type="component" value="Unassembled WGS sequence"/>
</dbReference>
<comment type="caution">
    <text evidence="2">The sequence shown here is derived from an EMBL/GenBank/DDBJ whole genome shotgun (WGS) entry which is preliminary data.</text>
</comment>